<dbReference type="PANTHER" id="PTHR30570:SF1">
    <property type="entry name" value="PHOSPHATE-BINDING PROTEIN PSTS"/>
    <property type="match status" value="1"/>
</dbReference>
<keyword evidence="12" id="KW-1185">Reference proteome</keyword>
<protein>
    <submittedName>
        <fullName evidence="11">Substrate-binding domain-containing protein</fullName>
    </submittedName>
</protein>
<keyword evidence="8" id="KW-0449">Lipoprotein</keyword>
<keyword evidence="5" id="KW-0592">Phosphate transport</keyword>
<organism evidence="11 12">
    <name type="scientific">Anaerotruncus massiliensis</name>
    <name type="common">ex Togo et al. 2019</name>
    <dbReference type="NCBI Taxonomy" id="1673720"/>
    <lineage>
        <taxon>Bacteria</taxon>
        <taxon>Bacillati</taxon>
        <taxon>Bacillota</taxon>
        <taxon>Clostridia</taxon>
        <taxon>Eubacteriales</taxon>
        <taxon>Oscillospiraceae</taxon>
        <taxon>Anaerotruncus</taxon>
    </lineage>
</organism>
<gene>
    <name evidence="11" type="ORF">H8R05_00055</name>
</gene>
<evidence type="ECO:0000256" key="1">
    <source>
        <dbReference type="ARBA" id="ARBA00002841"/>
    </source>
</evidence>
<keyword evidence="7" id="KW-0564">Palmitate</keyword>
<keyword evidence="9" id="KW-1133">Transmembrane helix</keyword>
<proteinExistence type="inferred from homology"/>
<dbReference type="InterPro" id="IPR024370">
    <property type="entry name" value="PBP_domain"/>
</dbReference>
<evidence type="ECO:0000256" key="3">
    <source>
        <dbReference type="ARBA" id="ARBA00008725"/>
    </source>
</evidence>
<keyword evidence="6" id="KW-0732">Signal</keyword>
<feature type="transmembrane region" description="Helical" evidence="9">
    <location>
        <begin position="39"/>
        <end position="60"/>
    </location>
</feature>
<dbReference type="RefSeq" id="WP_147437495.1">
    <property type="nucleotide sequence ID" value="NZ_JACOIH010000001.1"/>
</dbReference>
<reference evidence="11 12" key="1">
    <citation type="submission" date="2020-08" db="EMBL/GenBank/DDBJ databases">
        <authorList>
            <person name="Liu C."/>
            <person name="Sun Q."/>
        </authorList>
    </citation>
    <scope>NUCLEOTIDE SEQUENCE [LARGE SCALE GENOMIC DNA]</scope>
    <source>
        <strain evidence="11 12">22A2-44</strain>
    </source>
</reference>
<comment type="similarity">
    <text evidence="3">Belongs to the PstS family.</text>
</comment>
<comment type="function">
    <text evidence="1">Part of the ABC transporter complex PstSACB involved in phosphate import.</text>
</comment>
<comment type="subcellular location">
    <subcellularLocation>
        <location evidence="2">Cell membrane</location>
        <topology evidence="2">Lipid-anchor</topology>
    </subcellularLocation>
</comment>
<dbReference type="PANTHER" id="PTHR30570">
    <property type="entry name" value="PERIPLASMIC PHOSPHATE BINDING COMPONENT OF PHOSPHATE ABC TRANSPORTER"/>
    <property type="match status" value="1"/>
</dbReference>
<evidence type="ECO:0000256" key="6">
    <source>
        <dbReference type="ARBA" id="ARBA00022729"/>
    </source>
</evidence>
<keyword evidence="5" id="KW-0813">Transport</keyword>
<feature type="transmembrane region" description="Helical" evidence="9">
    <location>
        <begin position="72"/>
        <end position="90"/>
    </location>
</feature>
<dbReference type="Gene3D" id="3.40.190.10">
    <property type="entry name" value="Periplasmic binding protein-like II"/>
    <property type="match status" value="2"/>
</dbReference>
<evidence type="ECO:0000313" key="12">
    <source>
        <dbReference type="Proteomes" id="UP000602181"/>
    </source>
</evidence>
<evidence type="ECO:0000259" key="10">
    <source>
        <dbReference type="Pfam" id="PF12849"/>
    </source>
</evidence>
<sequence length="392" mass="42419">MNDSGRKPSAVLQTAAILLLVFAAPIAALYLFLLTLATGYSVLFALLPIAAAVFCILLILLRPGRARRNVGIVFAGVVLLSAVCLGVQFAHNAYDRYLTVEDGAPFDTADYLPFVQDSKVARLDGPASLRLGEPLPVVDGATALFPVYSAFVGAVYPPDILPLGAADGPFQFHNTIGGYALLAKGEVDVMFGAYPSEEQIGEARAEGRELRFTPIGREGFVFFVNRNNPVESLTSEEIRGIYSGEITNWKEVGGRDEPILAFQRNQGSGSQSALVRFMGDAPLMTPPTEQVEDLMSGIIERASDYRNHKNAIGFSFRYYADQLVGNKGIKLLAVDGVAPTVENIRAGRYPLTSEFYAATTQSTEQIDALLEWILSPEGQELIERTGYAGINP</sequence>
<evidence type="ECO:0000256" key="5">
    <source>
        <dbReference type="ARBA" id="ARBA00022592"/>
    </source>
</evidence>
<evidence type="ECO:0000256" key="4">
    <source>
        <dbReference type="ARBA" id="ARBA00011529"/>
    </source>
</evidence>
<accession>A0ABR7AA00</accession>
<evidence type="ECO:0000256" key="8">
    <source>
        <dbReference type="ARBA" id="ARBA00023288"/>
    </source>
</evidence>
<dbReference type="EMBL" id="JACOIH010000001">
    <property type="protein sequence ID" value="MBC3937286.1"/>
    <property type="molecule type" value="Genomic_DNA"/>
</dbReference>
<feature type="transmembrane region" description="Helical" evidence="9">
    <location>
        <begin position="12"/>
        <end position="33"/>
    </location>
</feature>
<dbReference type="InterPro" id="IPR050811">
    <property type="entry name" value="Phosphate_ABC_transporter"/>
</dbReference>
<evidence type="ECO:0000313" key="11">
    <source>
        <dbReference type="EMBL" id="MBC3937286.1"/>
    </source>
</evidence>
<evidence type="ECO:0000256" key="9">
    <source>
        <dbReference type="SAM" id="Phobius"/>
    </source>
</evidence>
<name>A0ABR7AA00_9FIRM</name>
<comment type="subunit">
    <text evidence="4">The complex is composed of two ATP-binding proteins (PstB), two transmembrane proteins (PstC and PstA) and a solute-binding protein (PstS).</text>
</comment>
<dbReference type="Pfam" id="PF12849">
    <property type="entry name" value="PBP_like_2"/>
    <property type="match status" value="1"/>
</dbReference>
<dbReference type="SUPFAM" id="SSF53850">
    <property type="entry name" value="Periplasmic binding protein-like II"/>
    <property type="match status" value="1"/>
</dbReference>
<evidence type="ECO:0000256" key="2">
    <source>
        <dbReference type="ARBA" id="ARBA00004193"/>
    </source>
</evidence>
<comment type="caution">
    <text evidence="11">The sequence shown here is derived from an EMBL/GenBank/DDBJ whole genome shotgun (WGS) entry which is preliminary data.</text>
</comment>
<evidence type="ECO:0000256" key="7">
    <source>
        <dbReference type="ARBA" id="ARBA00023139"/>
    </source>
</evidence>
<keyword evidence="9" id="KW-0812">Transmembrane</keyword>
<keyword evidence="9" id="KW-0472">Membrane</keyword>
<feature type="domain" description="PBP" evidence="10">
    <location>
        <begin position="177"/>
        <end position="377"/>
    </location>
</feature>
<dbReference type="Proteomes" id="UP000602181">
    <property type="component" value="Unassembled WGS sequence"/>
</dbReference>